<feature type="signal peptide" evidence="2">
    <location>
        <begin position="1"/>
        <end position="20"/>
    </location>
</feature>
<keyword evidence="5" id="KW-1185">Reference proteome</keyword>
<dbReference type="GO" id="GO:0003729">
    <property type="term" value="F:mRNA binding"/>
    <property type="evidence" value="ECO:0007669"/>
    <property type="project" value="TreeGrafter"/>
</dbReference>
<feature type="domain" description="S1 motif" evidence="3">
    <location>
        <begin position="313"/>
        <end position="385"/>
    </location>
</feature>
<dbReference type="AlphaFoldDB" id="W7U1K2"/>
<reference evidence="4 5" key="1">
    <citation type="journal article" date="2014" name="Mol. Plant">
        <title>Chromosome Scale Genome Assembly and Transcriptome Profiling of Nannochloropsis gaditana in Nitrogen Depletion.</title>
        <authorList>
            <person name="Corteggiani Carpinelli E."/>
            <person name="Telatin A."/>
            <person name="Vitulo N."/>
            <person name="Forcato C."/>
            <person name="D'Angelo M."/>
            <person name="Schiavon R."/>
            <person name="Vezzi A."/>
            <person name="Giacometti G.M."/>
            <person name="Morosinotto T."/>
            <person name="Valle G."/>
        </authorList>
    </citation>
    <scope>NUCLEOTIDE SEQUENCE [LARGE SCALE GENOMIC DNA]</scope>
    <source>
        <strain evidence="4 5">B-31</strain>
    </source>
</reference>
<feature type="compositionally biased region" description="Basic residues" evidence="1">
    <location>
        <begin position="214"/>
        <end position="223"/>
    </location>
</feature>
<evidence type="ECO:0000259" key="3">
    <source>
        <dbReference type="PROSITE" id="PS50126"/>
    </source>
</evidence>
<evidence type="ECO:0000256" key="1">
    <source>
        <dbReference type="SAM" id="MobiDB-lite"/>
    </source>
</evidence>
<dbReference type="EMBL" id="AZIL01000609">
    <property type="protein sequence ID" value="EWM26746.1"/>
    <property type="molecule type" value="Genomic_DNA"/>
</dbReference>
<dbReference type="PANTHER" id="PTHR10724:SF10">
    <property type="entry name" value="S1 RNA-BINDING DOMAIN-CONTAINING PROTEIN 1"/>
    <property type="match status" value="1"/>
</dbReference>
<accession>W7U1K2</accession>
<evidence type="ECO:0000256" key="2">
    <source>
        <dbReference type="SAM" id="SignalP"/>
    </source>
</evidence>
<feature type="region of interest" description="Disordered" evidence="1">
    <location>
        <begin position="396"/>
        <end position="457"/>
    </location>
</feature>
<name>W7U1K2_9STRA</name>
<dbReference type="CDD" id="cd00164">
    <property type="entry name" value="S1_like"/>
    <property type="match status" value="1"/>
</dbReference>
<dbReference type="Gene3D" id="2.40.50.140">
    <property type="entry name" value="Nucleic acid-binding proteins"/>
    <property type="match status" value="1"/>
</dbReference>
<feature type="compositionally biased region" description="Acidic residues" evidence="1">
    <location>
        <begin position="432"/>
        <end position="448"/>
    </location>
</feature>
<dbReference type="Proteomes" id="UP000019335">
    <property type="component" value="Chromosome 8"/>
</dbReference>
<dbReference type="GO" id="GO:0003735">
    <property type="term" value="F:structural constituent of ribosome"/>
    <property type="evidence" value="ECO:0007669"/>
    <property type="project" value="TreeGrafter"/>
</dbReference>
<feature type="region of interest" description="Disordered" evidence="1">
    <location>
        <begin position="199"/>
        <end position="224"/>
    </location>
</feature>
<dbReference type="OrthoDB" id="10306940at2759"/>
<protein>
    <submittedName>
        <fullName evidence="4">Nucleic acid-binding protein</fullName>
    </submittedName>
</protein>
<dbReference type="Pfam" id="PF00575">
    <property type="entry name" value="S1"/>
    <property type="match status" value="1"/>
</dbReference>
<organism evidence="4 5">
    <name type="scientific">Nannochloropsis gaditana</name>
    <dbReference type="NCBI Taxonomy" id="72520"/>
    <lineage>
        <taxon>Eukaryota</taxon>
        <taxon>Sar</taxon>
        <taxon>Stramenopiles</taxon>
        <taxon>Ochrophyta</taxon>
        <taxon>Eustigmatophyceae</taxon>
        <taxon>Eustigmatales</taxon>
        <taxon>Monodopsidaceae</taxon>
        <taxon>Nannochloropsis</taxon>
    </lineage>
</organism>
<proteinExistence type="predicted"/>
<feature type="compositionally biased region" description="Basic and acidic residues" evidence="1">
    <location>
        <begin position="199"/>
        <end position="213"/>
    </location>
</feature>
<evidence type="ECO:0000313" key="5">
    <source>
        <dbReference type="Proteomes" id="UP000019335"/>
    </source>
</evidence>
<dbReference type="SMART" id="SM00316">
    <property type="entry name" value="S1"/>
    <property type="match status" value="2"/>
</dbReference>
<dbReference type="InterPro" id="IPR003029">
    <property type="entry name" value="S1_domain"/>
</dbReference>
<keyword evidence="2" id="KW-0732">Signal</keyword>
<dbReference type="InterPro" id="IPR012340">
    <property type="entry name" value="NA-bd_OB-fold"/>
</dbReference>
<sequence>MHPRMIRIAMFLAAATLNYGDSFVYQSTRTLSMRIPYETPWRRHTKVPVARPGVHALSSLRVNQHLSGTVISLYEGTGHRKLFVDVGVTRTDVRGRHFPVFGMVRLQGPYQNKTYTYGQQVQDLYVRAVFPEPARLFLSLTPVYKRPVSDGTGEPLPVHRLQDLKVGMPLLNATVVSLTDNYCFLDAGVVRGQTEAEQAKMMHDGGKGGEKGTPRRRLRHPKPRPLMGRLYRGDLLEQYALTDKFRTATTKAVLTPGMSLPVYVKGVHLDSWQYSLTVDPEMTEEKAAALKEERKAQLKAQASKQPVDALLIGESRKGVITKILPGGVKVGIGVKITGFVPLDSVSEAYGEEIKDLSRVLVVGGRLQVEVDEVSDDGKRIDLRCLEIFPQVGSTKKTVGKAGKADQASGRRKESVGEGAKKGEQKRMSNPSYDDDDDDDDYGGDEDDYDRLGYDDEW</sequence>
<dbReference type="GO" id="GO:0006412">
    <property type="term" value="P:translation"/>
    <property type="evidence" value="ECO:0007669"/>
    <property type="project" value="TreeGrafter"/>
</dbReference>
<evidence type="ECO:0000313" key="4">
    <source>
        <dbReference type="EMBL" id="EWM26746.1"/>
    </source>
</evidence>
<comment type="caution">
    <text evidence="4">The sequence shown here is derived from an EMBL/GenBank/DDBJ whole genome shotgun (WGS) entry which is preliminary data.</text>
</comment>
<feature type="compositionally biased region" description="Basic and acidic residues" evidence="1">
    <location>
        <begin position="408"/>
        <end position="426"/>
    </location>
</feature>
<dbReference type="PANTHER" id="PTHR10724">
    <property type="entry name" value="30S RIBOSOMAL PROTEIN S1"/>
    <property type="match status" value="1"/>
</dbReference>
<gene>
    <name evidence="4" type="ORF">Naga_100001g18</name>
</gene>
<dbReference type="PROSITE" id="PS50126">
    <property type="entry name" value="S1"/>
    <property type="match status" value="1"/>
</dbReference>
<feature type="chain" id="PRO_5004904110" evidence="2">
    <location>
        <begin position="21"/>
        <end position="457"/>
    </location>
</feature>
<dbReference type="InterPro" id="IPR050437">
    <property type="entry name" value="Ribos_protein_bS1-like"/>
</dbReference>
<dbReference type="SUPFAM" id="SSF50249">
    <property type="entry name" value="Nucleic acid-binding proteins"/>
    <property type="match status" value="1"/>
</dbReference>